<proteinExistence type="predicted"/>
<reference evidence="2 3" key="1">
    <citation type="submission" date="2022-05" db="EMBL/GenBank/DDBJ databases">
        <title>Luteimonas sp. SX5, whole genome shotgun sequencing project.</title>
        <authorList>
            <person name="Zhao G."/>
            <person name="Shen L."/>
        </authorList>
    </citation>
    <scope>NUCLEOTIDE SEQUENCE [LARGE SCALE GENOMIC DNA]</scope>
    <source>
        <strain evidence="2 3">SX5</strain>
    </source>
</reference>
<feature type="signal peptide" evidence="1">
    <location>
        <begin position="1"/>
        <end position="25"/>
    </location>
</feature>
<gene>
    <name evidence="2" type="ORF">M2650_02540</name>
</gene>
<sequence>MNETLRLKYLQIALATVGLVFVAQAVATPAAATPASPHCSAAEYRQLDFWIGDWDTFESDAPDGPSVARARVDSIAGGCAIHELYEQNDGLIGDSILSYDPVRKQWQQTWVTNRGSIMVIVGNFKDGALVLEGEVHTRDGSTVLQRITWESKGDGVREWAVLSKDGGKSWTPAFDVLFLKRKAQ</sequence>
<dbReference type="RefSeq" id="WP_249470714.1">
    <property type="nucleotide sequence ID" value="NZ_JAMBEP010000001.1"/>
</dbReference>
<evidence type="ECO:0000313" key="3">
    <source>
        <dbReference type="Proteomes" id="UP001431217"/>
    </source>
</evidence>
<comment type="caution">
    <text evidence="2">The sequence shown here is derived from an EMBL/GenBank/DDBJ whole genome shotgun (WGS) entry which is preliminary data.</text>
</comment>
<dbReference type="EMBL" id="JAMBEP010000001">
    <property type="protein sequence ID" value="MCL1633525.1"/>
    <property type="molecule type" value="Genomic_DNA"/>
</dbReference>
<accession>A0ABT0MF73</accession>
<name>A0ABT0MF73_9GAMM</name>
<keyword evidence="3" id="KW-1185">Reference proteome</keyword>
<evidence type="ECO:0000256" key="1">
    <source>
        <dbReference type="SAM" id="SignalP"/>
    </source>
</evidence>
<evidence type="ECO:0000313" key="2">
    <source>
        <dbReference type="EMBL" id="MCL1633525.1"/>
    </source>
</evidence>
<dbReference type="Proteomes" id="UP001431217">
    <property type="component" value="Unassembled WGS sequence"/>
</dbReference>
<organism evidence="2 3">
    <name type="scientific">Luteimonas galliterrae</name>
    <dbReference type="NCBI Taxonomy" id="2940486"/>
    <lineage>
        <taxon>Bacteria</taxon>
        <taxon>Pseudomonadati</taxon>
        <taxon>Pseudomonadota</taxon>
        <taxon>Gammaproteobacteria</taxon>
        <taxon>Lysobacterales</taxon>
        <taxon>Lysobacteraceae</taxon>
        <taxon>Luteimonas</taxon>
    </lineage>
</organism>
<keyword evidence="1" id="KW-0732">Signal</keyword>
<protein>
    <submittedName>
        <fullName evidence="2">DUF1579 domain-containing protein</fullName>
    </submittedName>
</protein>
<feature type="chain" id="PRO_5045524981" evidence="1">
    <location>
        <begin position="26"/>
        <end position="184"/>
    </location>
</feature>